<evidence type="ECO:0000256" key="1">
    <source>
        <dbReference type="SAM" id="Phobius"/>
    </source>
</evidence>
<dbReference type="EMBL" id="BAABDM010000009">
    <property type="protein sequence ID" value="GAA4104135.1"/>
    <property type="molecule type" value="Genomic_DNA"/>
</dbReference>
<keyword evidence="1" id="KW-0812">Transmembrane</keyword>
<proteinExistence type="predicted"/>
<comment type="caution">
    <text evidence="2">The sequence shown here is derived from an EMBL/GenBank/DDBJ whole genome shotgun (WGS) entry which is preliminary data.</text>
</comment>
<keyword evidence="1" id="KW-0472">Membrane</keyword>
<keyword evidence="3" id="KW-1185">Reference proteome</keyword>
<evidence type="ECO:0000313" key="3">
    <source>
        <dbReference type="Proteomes" id="UP001500392"/>
    </source>
</evidence>
<accession>A0ABP7X477</accession>
<sequence>MNTHITTSSLTGLIRADSFASMIFTHSLALLILGLDSQRKQWSAINSNNQLITGERARLIPVKKEEKTTASLLATFRVTPELAKAVWSGAGANIGSRAEIDCYNKVVFRSDEFKTSVPIA</sequence>
<dbReference type="Proteomes" id="UP001500392">
    <property type="component" value="Unassembled WGS sequence"/>
</dbReference>
<feature type="transmembrane region" description="Helical" evidence="1">
    <location>
        <begin position="18"/>
        <end position="35"/>
    </location>
</feature>
<organism evidence="2 3">
    <name type="scientific">Zhongshania borealis</name>
    <dbReference type="NCBI Taxonomy" id="889488"/>
    <lineage>
        <taxon>Bacteria</taxon>
        <taxon>Pseudomonadati</taxon>
        <taxon>Pseudomonadota</taxon>
        <taxon>Gammaproteobacteria</taxon>
        <taxon>Cellvibrionales</taxon>
        <taxon>Spongiibacteraceae</taxon>
        <taxon>Zhongshania</taxon>
    </lineage>
</organism>
<keyword evidence="1" id="KW-1133">Transmembrane helix</keyword>
<evidence type="ECO:0000313" key="2">
    <source>
        <dbReference type="EMBL" id="GAA4104135.1"/>
    </source>
</evidence>
<gene>
    <name evidence="2" type="ORF">GCM10022414_32880</name>
</gene>
<name>A0ABP7X477_9GAMM</name>
<protein>
    <submittedName>
        <fullName evidence="2">Uncharacterized protein</fullName>
    </submittedName>
</protein>
<reference evidence="3" key="1">
    <citation type="journal article" date="2019" name="Int. J. Syst. Evol. Microbiol.">
        <title>The Global Catalogue of Microorganisms (GCM) 10K type strain sequencing project: providing services to taxonomists for standard genome sequencing and annotation.</title>
        <authorList>
            <consortium name="The Broad Institute Genomics Platform"/>
            <consortium name="The Broad Institute Genome Sequencing Center for Infectious Disease"/>
            <person name="Wu L."/>
            <person name="Ma J."/>
        </authorList>
    </citation>
    <scope>NUCLEOTIDE SEQUENCE [LARGE SCALE GENOMIC DNA]</scope>
    <source>
        <strain evidence="3">JCM 17304</strain>
    </source>
</reference>